<organism evidence="1 2">
    <name type="scientific">Medicago truncatula</name>
    <name type="common">Barrel medic</name>
    <name type="synonym">Medicago tribuloides</name>
    <dbReference type="NCBI Taxonomy" id="3880"/>
    <lineage>
        <taxon>Eukaryota</taxon>
        <taxon>Viridiplantae</taxon>
        <taxon>Streptophyta</taxon>
        <taxon>Embryophyta</taxon>
        <taxon>Tracheophyta</taxon>
        <taxon>Spermatophyta</taxon>
        <taxon>Magnoliopsida</taxon>
        <taxon>eudicotyledons</taxon>
        <taxon>Gunneridae</taxon>
        <taxon>Pentapetalae</taxon>
        <taxon>rosids</taxon>
        <taxon>fabids</taxon>
        <taxon>Fabales</taxon>
        <taxon>Fabaceae</taxon>
        <taxon>Papilionoideae</taxon>
        <taxon>50 kb inversion clade</taxon>
        <taxon>NPAAA clade</taxon>
        <taxon>Hologalegina</taxon>
        <taxon>IRL clade</taxon>
        <taxon>Trifolieae</taxon>
        <taxon>Medicago</taxon>
    </lineage>
</organism>
<evidence type="ECO:0000313" key="1">
    <source>
        <dbReference type="EMBL" id="RHN50934.1"/>
    </source>
</evidence>
<dbReference type="Gramene" id="rna35290">
    <property type="protein sequence ID" value="RHN50934.1"/>
    <property type="gene ID" value="gene35290"/>
</dbReference>
<dbReference type="EMBL" id="PSQE01000006">
    <property type="protein sequence ID" value="RHN50934.1"/>
    <property type="molecule type" value="Genomic_DNA"/>
</dbReference>
<dbReference type="SUPFAM" id="SSF50249">
    <property type="entry name" value="Nucleic acid-binding proteins"/>
    <property type="match status" value="1"/>
</dbReference>
<sequence>MNDLVFKASEHKFKLIWTGGTTADKVNVHQIPDVALKFKPLAEIAAGRWRPDMLIHVIGYVHEVGYCQMNEGTSKKLQVNFLIKDLSDMPLNCTFWEEYAAKFIKFSNERNEAGPIFVMLNYAKVKEENPIGSSINFIYF</sequence>
<comment type="caution">
    <text evidence="1">The sequence shown here is derived from an EMBL/GenBank/DDBJ whole genome shotgun (WGS) entry which is preliminary data.</text>
</comment>
<proteinExistence type="predicted"/>
<dbReference type="CDD" id="cd04481">
    <property type="entry name" value="RPA1_DBD_B_like"/>
    <property type="match status" value="1"/>
</dbReference>
<gene>
    <name evidence="1" type="ORF">MtrunA17_Chr6g0462951</name>
</gene>
<dbReference type="AlphaFoldDB" id="A0A396HGI6"/>
<protein>
    <submittedName>
        <fullName evidence="1">Putative nucleic acid-binding protein</fullName>
    </submittedName>
</protein>
<dbReference type="Proteomes" id="UP000265566">
    <property type="component" value="Chromosome 6"/>
</dbReference>
<dbReference type="Gene3D" id="2.40.50.140">
    <property type="entry name" value="Nucleic acid-binding proteins"/>
    <property type="match status" value="1"/>
</dbReference>
<name>A0A396HGI6_MEDTR</name>
<accession>A0A396HGI6</accession>
<evidence type="ECO:0000313" key="2">
    <source>
        <dbReference type="Proteomes" id="UP000265566"/>
    </source>
</evidence>
<reference evidence="2" key="1">
    <citation type="journal article" date="2018" name="Nat. Plants">
        <title>Whole-genome landscape of Medicago truncatula symbiotic genes.</title>
        <authorList>
            <person name="Pecrix Y."/>
            <person name="Staton S.E."/>
            <person name="Sallet E."/>
            <person name="Lelandais-Briere C."/>
            <person name="Moreau S."/>
            <person name="Carrere S."/>
            <person name="Blein T."/>
            <person name="Jardinaud M.F."/>
            <person name="Latrasse D."/>
            <person name="Zouine M."/>
            <person name="Zahm M."/>
            <person name="Kreplak J."/>
            <person name="Mayjonade B."/>
            <person name="Satge C."/>
            <person name="Perez M."/>
            <person name="Cauet S."/>
            <person name="Marande W."/>
            <person name="Chantry-Darmon C."/>
            <person name="Lopez-Roques C."/>
            <person name="Bouchez O."/>
            <person name="Berard A."/>
            <person name="Debelle F."/>
            <person name="Munos S."/>
            <person name="Bendahmane A."/>
            <person name="Berges H."/>
            <person name="Niebel A."/>
            <person name="Buitink J."/>
            <person name="Frugier F."/>
            <person name="Benhamed M."/>
            <person name="Crespi M."/>
            <person name="Gouzy J."/>
            <person name="Gamas P."/>
        </authorList>
    </citation>
    <scope>NUCLEOTIDE SEQUENCE [LARGE SCALE GENOMIC DNA]</scope>
    <source>
        <strain evidence="2">cv. Jemalong A17</strain>
    </source>
</reference>
<dbReference type="InterPro" id="IPR012340">
    <property type="entry name" value="NA-bd_OB-fold"/>
</dbReference>